<comment type="pathway">
    <text evidence="1">Lipid metabolism; fatty acid beta-oxidation.</text>
</comment>
<dbReference type="CDD" id="cd06558">
    <property type="entry name" value="crotonase-like"/>
    <property type="match status" value="1"/>
</dbReference>
<proteinExistence type="inferred from homology"/>
<dbReference type="InterPro" id="IPR001753">
    <property type="entry name" value="Enoyl-CoA_hydra/iso"/>
</dbReference>
<dbReference type="OMA" id="FNDECIL"/>
<dbReference type="FunFam" id="1.10.12.10:FF:000004">
    <property type="entry name" value="Delta3,5-delta2,4-dienoyl-CoA isomerase"/>
    <property type="match status" value="1"/>
</dbReference>
<evidence type="ECO:0008006" key="9">
    <source>
        <dbReference type="Google" id="ProtNLM"/>
    </source>
</evidence>
<dbReference type="InterPro" id="IPR018376">
    <property type="entry name" value="Enoyl-CoA_hyd/isom_CS"/>
</dbReference>
<dbReference type="InParanoid" id="A0A7M7T4Y4"/>
<dbReference type="GO" id="GO:0006635">
    <property type="term" value="P:fatty acid beta-oxidation"/>
    <property type="evidence" value="ECO:0007669"/>
    <property type="project" value="UniProtKB-UniPathway"/>
</dbReference>
<protein>
    <recommendedName>
        <fullName evidence="9">Delta(3,5)-Delta(2,4)-dienoyl-CoA isomerase, mitochondrial</fullName>
    </recommendedName>
</protein>
<keyword evidence="8" id="KW-1185">Reference proteome</keyword>
<dbReference type="Gene3D" id="1.10.12.10">
    <property type="entry name" value="Lyase 2-enoyl-coa Hydratase, Chain A, domain 2"/>
    <property type="match status" value="1"/>
</dbReference>
<evidence type="ECO:0000313" key="8">
    <source>
        <dbReference type="Proteomes" id="UP000007110"/>
    </source>
</evidence>
<dbReference type="PROSITE" id="PS00166">
    <property type="entry name" value="ENOYL_COA_HYDRATASE"/>
    <property type="match status" value="1"/>
</dbReference>
<dbReference type="UniPathway" id="UPA00659"/>
<reference evidence="8" key="1">
    <citation type="submission" date="2015-02" db="EMBL/GenBank/DDBJ databases">
        <title>Genome sequencing for Strongylocentrotus purpuratus.</title>
        <authorList>
            <person name="Murali S."/>
            <person name="Liu Y."/>
            <person name="Vee V."/>
            <person name="English A."/>
            <person name="Wang M."/>
            <person name="Skinner E."/>
            <person name="Han Y."/>
            <person name="Muzny D.M."/>
            <person name="Worley K.C."/>
            <person name="Gibbs R.A."/>
        </authorList>
    </citation>
    <scope>NUCLEOTIDE SEQUENCE</scope>
</reference>
<evidence type="ECO:0000256" key="5">
    <source>
        <dbReference type="ARBA" id="ARBA00023235"/>
    </source>
</evidence>
<evidence type="ECO:0000256" key="3">
    <source>
        <dbReference type="ARBA" id="ARBA00022832"/>
    </source>
</evidence>
<dbReference type="GO" id="GO:0005739">
    <property type="term" value="C:mitochondrion"/>
    <property type="evidence" value="ECO:0000318"/>
    <property type="project" value="GO_Central"/>
</dbReference>
<comment type="similarity">
    <text evidence="2 6">Belongs to the enoyl-CoA hydratase/isomerase family.</text>
</comment>
<evidence type="ECO:0000256" key="1">
    <source>
        <dbReference type="ARBA" id="ARBA00005005"/>
    </source>
</evidence>
<dbReference type="InterPro" id="IPR014748">
    <property type="entry name" value="Enoyl-CoA_hydra_C"/>
</dbReference>
<dbReference type="GO" id="GO:0051750">
    <property type="term" value="F:delta(3,5)-delta(2,4)-dienoyl-CoA isomerase activity"/>
    <property type="evidence" value="ECO:0000318"/>
    <property type="project" value="GO_Central"/>
</dbReference>
<dbReference type="SUPFAM" id="SSF52096">
    <property type="entry name" value="ClpP/crotonase"/>
    <property type="match status" value="1"/>
</dbReference>
<dbReference type="PANTHER" id="PTHR43149:SF1">
    <property type="entry name" value="DELTA(3,5)-DELTA(2,4)-DIENOYL-COA ISOMERASE, MITOCHONDRIAL"/>
    <property type="match status" value="1"/>
</dbReference>
<reference evidence="7" key="2">
    <citation type="submission" date="2021-01" db="UniProtKB">
        <authorList>
            <consortium name="EnsemblMetazoa"/>
        </authorList>
    </citation>
    <scope>IDENTIFICATION</scope>
</reference>
<dbReference type="Proteomes" id="UP000007110">
    <property type="component" value="Unassembled WGS sequence"/>
</dbReference>
<dbReference type="EnsemblMetazoa" id="XM_030998301">
    <property type="protein sequence ID" value="XP_030854161"/>
    <property type="gene ID" value="LOC578800"/>
</dbReference>
<evidence type="ECO:0000256" key="2">
    <source>
        <dbReference type="ARBA" id="ARBA00005254"/>
    </source>
</evidence>
<name>A0A7M7T4Y4_STRPU</name>
<organism evidence="7 8">
    <name type="scientific">Strongylocentrotus purpuratus</name>
    <name type="common">Purple sea urchin</name>
    <dbReference type="NCBI Taxonomy" id="7668"/>
    <lineage>
        <taxon>Eukaryota</taxon>
        <taxon>Metazoa</taxon>
        <taxon>Echinodermata</taxon>
        <taxon>Eleutherozoa</taxon>
        <taxon>Echinozoa</taxon>
        <taxon>Echinoidea</taxon>
        <taxon>Euechinoidea</taxon>
        <taxon>Echinacea</taxon>
        <taxon>Camarodonta</taxon>
        <taxon>Echinidea</taxon>
        <taxon>Strongylocentrotidae</taxon>
        <taxon>Strongylocentrotus</taxon>
    </lineage>
</organism>
<evidence type="ECO:0000256" key="4">
    <source>
        <dbReference type="ARBA" id="ARBA00023098"/>
    </source>
</evidence>
<accession>A0A7M7T4Y4</accession>
<evidence type="ECO:0000313" key="7">
    <source>
        <dbReference type="EnsemblMetazoa" id="XP_030854161"/>
    </source>
</evidence>
<dbReference type="GeneID" id="578800"/>
<dbReference type="InterPro" id="IPR029045">
    <property type="entry name" value="ClpP/crotonase-like_dom_sf"/>
</dbReference>
<keyword evidence="5" id="KW-0413">Isomerase</keyword>
<dbReference type="Gene3D" id="3.90.226.10">
    <property type="entry name" value="2-enoyl-CoA Hydratase, Chain A, domain 1"/>
    <property type="match status" value="1"/>
</dbReference>
<keyword evidence="3" id="KW-0276">Fatty acid metabolism</keyword>
<dbReference type="PANTHER" id="PTHR43149">
    <property type="entry name" value="ENOYL-COA HYDRATASE"/>
    <property type="match status" value="1"/>
</dbReference>
<keyword evidence="4" id="KW-0443">Lipid metabolism</keyword>
<dbReference type="OrthoDB" id="14970at2759"/>
<dbReference type="FunFam" id="3.90.226.10:FF:000167">
    <property type="entry name" value="ClpP/crotonase-like domain-containing protein"/>
    <property type="match status" value="1"/>
</dbReference>
<dbReference type="InterPro" id="IPR045002">
    <property type="entry name" value="Ech1-like"/>
</dbReference>
<dbReference type="RefSeq" id="XP_030854161.1">
    <property type="nucleotide sequence ID" value="XM_030998301.1"/>
</dbReference>
<dbReference type="Pfam" id="PF00378">
    <property type="entry name" value="ECH_1"/>
    <property type="match status" value="1"/>
</dbReference>
<dbReference type="AlphaFoldDB" id="A0A7M7T4Y4"/>
<evidence type="ECO:0000256" key="6">
    <source>
        <dbReference type="RuleBase" id="RU003707"/>
    </source>
</evidence>
<sequence length="314" mass="34438">MNRLAKVILSASRKGNLTNIGLASTLARSMSSGGLSKYNFESLAVTSPQEFIYKVEVNRPEKRNAMNKTFWREMVECFNTIATDEDCRVVLLTGAGKTFSAGIDLQDNAELMQGAIPGSTDLDVSRIAYKLRSKIKEYQESFFVIEKCPKPVIAAVQGACLGGGLCMISGCDIRLCTEDAWFQIKETDLGLAADVGVLQWLPKKTSNDSLLRELCFTARKFDSSEAKELGLISRLYPDQEAMMGSAMELAATIASKSPVAMQGTKVNLNYSRDHTVAESFEYIATWNAAHLQTEDLANAVMASMTKSKAEFSKL</sequence>